<gene>
    <name evidence="8" type="primary">shbA</name>
    <name evidence="8" type="ORF">GCM10025782_04670</name>
</gene>
<evidence type="ECO:0000313" key="8">
    <source>
        <dbReference type="EMBL" id="GAA4711646.1"/>
    </source>
</evidence>
<dbReference type="InterPro" id="IPR036388">
    <property type="entry name" value="WH-like_DNA-bd_sf"/>
</dbReference>
<accession>A0ABP8XQD1</accession>
<dbReference type="InterPro" id="IPR007630">
    <property type="entry name" value="RNA_pol_sigma70_r4"/>
</dbReference>
<keyword evidence="2" id="KW-0805">Transcription regulation</keyword>
<dbReference type="EMBL" id="BAABLO010000001">
    <property type="protein sequence ID" value="GAA4711646.1"/>
    <property type="molecule type" value="Genomic_DNA"/>
</dbReference>
<dbReference type="Proteomes" id="UP001500556">
    <property type="component" value="Unassembled WGS sequence"/>
</dbReference>
<keyword evidence="9" id="KW-1185">Reference proteome</keyword>
<evidence type="ECO:0000256" key="3">
    <source>
        <dbReference type="ARBA" id="ARBA00023082"/>
    </source>
</evidence>
<dbReference type="InterPro" id="IPR013324">
    <property type="entry name" value="RNA_pol_sigma_r3/r4-like"/>
</dbReference>
<dbReference type="Gene3D" id="1.10.10.10">
    <property type="entry name" value="Winged helix-like DNA-binding domain superfamily/Winged helix DNA-binding domain"/>
    <property type="match status" value="1"/>
</dbReference>
<evidence type="ECO:0000259" key="6">
    <source>
        <dbReference type="Pfam" id="PF04542"/>
    </source>
</evidence>
<keyword evidence="4" id="KW-0238">DNA-binding</keyword>
<dbReference type="InterPro" id="IPR014284">
    <property type="entry name" value="RNA_pol_sigma-70_dom"/>
</dbReference>
<dbReference type="Pfam" id="PF04542">
    <property type="entry name" value="Sigma70_r2"/>
    <property type="match status" value="1"/>
</dbReference>
<evidence type="ECO:0000256" key="4">
    <source>
        <dbReference type="ARBA" id="ARBA00023125"/>
    </source>
</evidence>
<dbReference type="NCBIfam" id="TIGR02937">
    <property type="entry name" value="sigma70-ECF"/>
    <property type="match status" value="1"/>
</dbReference>
<dbReference type="SUPFAM" id="SSF88659">
    <property type="entry name" value="Sigma3 and sigma4 domains of RNA polymerase sigma factors"/>
    <property type="match status" value="1"/>
</dbReference>
<dbReference type="Gene3D" id="1.10.1740.10">
    <property type="match status" value="1"/>
</dbReference>
<dbReference type="PANTHER" id="PTHR43133:SF66">
    <property type="entry name" value="ECF RNA POLYMERASE SIGMA FACTOR SIGK"/>
    <property type="match status" value="1"/>
</dbReference>
<evidence type="ECO:0000256" key="5">
    <source>
        <dbReference type="ARBA" id="ARBA00023163"/>
    </source>
</evidence>
<proteinExistence type="inferred from homology"/>
<dbReference type="PANTHER" id="PTHR43133">
    <property type="entry name" value="RNA POLYMERASE ECF-TYPE SIGMA FACTO"/>
    <property type="match status" value="1"/>
</dbReference>
<keyword evidence="3" id="KW-0731">Sigma factor</keyword>
<feature type="domain" description="RNA polymerase sigma-70 region 2" evidence="6">
    <location>
        <begin position="23"/>
        <end position="89"/>
    </location>
</feature>
<dbReference type="CDD" id="cd06171">
    <property type="entry name" value="Sigma70_r4"/>
    <property type="match status" value="1"/>
</dbReference>
<organism evidence="8 9">
    <name type="scientific">Pedococcus ginsenosidimutans</name>
    <dbReference type="NCBI Taxonomy" id="490570"/>
    <lineage>
        <taxon>Bacteria</taxon>
        <taxon>Bacillati</taxon>
        <taxon>Actinomycetota</taxon>
        <taxon>Actinomycetes</taxon>
        <taxon>Micrococcales</taxon>
        <taxon>Intrasporangiaceae</taxon>
        <taxon>Pedococcus</taxon>
    </lineage>
</organism>
<name>A0ABP8XQD1_9MICO</name>
<evidence type="ECO:0000256" key="2">
    <source>
        <dbReference type="ARBA" id="ARBA00023015"/>
    </source>
</evidence>
<dbReference type="InterPro" id="IPR013325">
    <property type="entry name" value="RNA_pol_sigma_r2"/>
</dbReference>
<keyword evidence="5" id="KW-0804">Transcription</keyword>
<dbReference type="InterPro" id="IPR007627">
    <property type="entry name" value="RNA_pol_sigma70_r2"/>
</dbReference>
<comment type="similarity">
    <text evidence="1">Belongs to the sigma-70 factor family. ECF subfamily.</text>
</comment>
<evidence type="ECO:0000256" key="1">
    <source>
        <dbReference type="ARBA" id="ARBA00010641"/>
    </source>
</evidence>
<dbReference type="RefSeq" id="WP_345500890.1">
    <property type="nucleotide sequence ID" value="NZ_BAABLO010000001.1"/>
</dbReference>
<dbReference type="InterPro" id="IPR039425">
    <property type="entry name" value="RNA_pol_sigma-70-like"/>
</dbReference>
<dbReference type="SUPFAM" id="SSF88946">
    <property type="entry name" value="Sigma2 domain of RNA polymerase sigma factors"/>
    <property type="match status" value="1"/>
</dbReference>
<evidence type="ECO:0000259" key="7">
    <source>
        <dbReference type="Pfam" id="PF04545"/>
    </source>
</evidence>
<protein>
    <submittedName>
        <fullName evidence="8">RNA polymerase sigma factor ShbA</fullName>
    </submittedName>
</protein>
<dbReference type="Pfam" id="PF04545">
    <property type="entry name" value="Sigma70_r4"/>
    <property type="match status" value="1"/>
</dbReference>
<sequence length="187" mass="20033">MHPVTDELVAAATAGEPGALRSIYEALAPRVLGYLRSHGSTDPEGLTQEVFLVLFRRLPELVGGAAGLRTFTFSLAHARVVDELRARQRQPVTVPYLPETDERSSDSAETEAVRALGAEQALALVGSLSDGQREVVLLRVVAGLSLEETALALGRSVGAVKQLQRRGLLALRSLLHDPGVTPRAARR</sequence>
<comment type="caution">
    <text evidence="8">The sequence shown here is derived from an EMBL/GenBank/DDBJ whole genome shotgun (WGS) entry which is preliminary data.</text>
</comment>
<feature type="domain" description="RNA polymerase sigma-70 region 4" evidence="7">
    <location>
        <begin position="126"/>
        <end position="172"/>
    </location>
</feature>
<reference evidence="9" key="1">
    <citation type="journal article" date="2019" name="Int. J. Syst. Evol. Microbiol.">
        <title>The Global Catalogue of Microorganisms (GCM) 10K type strain sequencing project: providing services to taxonomists for standard genome sequencing and annotation.</title>
        <authorList>
            <consortium name="The Broad Institute Genomics Platform"/>
            <consortium name="The Broad Institute Genome Sequencing Center for Infectious Disease"/>
            <person name="Wu L."/>
            <person name="Ma J."/>
        </authorList>
    </citation>
    <scope>NUCLEOTIDE SEQUENCE [LARGE SCALE GENOMIC DNA]</scope>
    <source>
        <strain evidence="9">JCM 18961</strain>
    </source>
</reference>
<evidence type="ECO:0000313" key="9">
    <source>
        <dbReference type="Proteomes" id="UP001500556"/>
    </source>
</evidence>